<dbReference type="PANTHER" id="PTHR43133:SF8">
    <property type="entry name" value="RNA POLYMERASE SIGMA FACTOR HI_1459-RELATED"/>
    <property type="match status" value="1"/>
</dbReference>
<dbReference type="InterPro" id="IPR014284">
    <property type="entry name" value="RNA_pol_sigma-70_dom"/>
</dbReference>
<dbReference type="Gene3D" id="1.10.1740.10">
    <property type="match status" value="1"/>
</dbReference>
<accession>A0ABZ0RSM4</accession>
<dbReference type="InterPro" id="IPR039425">
    <property type="entry name" value="RNA_pol_sigma-70-like"/>
</dbReference>
<protein>
    <submittedName>
        <fullName evidence="8">Sigma-70 family RNA polymerase sigma factor</fullName>
    </submittedName>
</protein>
<dbReference type="PANTHER" id="PTHR43133">
    <property type="entry name" value="RNA POLYMERASE ECF-TYPE SIGMA FACTO"/>
    <property type="match status" value="1"/>
</dbReference>
<evidence type="ECO:0000256" key="3">
    <source>
        <dbReference type="ARBA" id="ARBA00023082"/>
    </source>
</evidence>
<dbReference type="SUPFAM" id="SSF88946">
    <property type="entry name" value="Sigma2 domain of RNA polymerase sigma factors"/>
    <property type="match status" value="1"/>
</dbReference>
<evidence type="ECO:0000256" key="5">
    <source>
        <dbReference type="ARBA" id="ARBA00023163"/>
    </source>
</evidence>
<dbReference type="Proteomes" id="UP001322664">
    <property type="component" value="Chromosome"/>
</dbReference>
<dbReference type="Gene3D" id="1.10.10.10">
    <property type="entry name" value="Winged helix-like DNA-binding domain superfamily/Winged helix DNA-binding domain"/>
    <property type="match status" value="1"/>
</dbReference>
<dbReference type="CDD" id="cd06171">
    <property type="entry name" value="Sigma70_r4"/>
    <property type="match status" value="1"/>
</dbReference>
<evidence type="ECO:0000313" key="9">
    <source>
        <dbReference type="Proteomes" id="UP001322664"/>
    </source>
</evidence>
<gene>
    <name evidence="8" type="ORF">R6U77_15235</name>
</gene>
<evidence type="ECO:0000256" key="4">
    <source>
        <dbReference type="ARBA" id="ARBA00023125"/>
    </source>
</evidence>
<dbReference type="RefSeq" id="WP_319836290.1">
    <property type="nucleotide sequence ID" value="NZ_CP137624.1"/>
</dbReference>
<feature type="domain" description="RNA polymerase sigma-70 region 2" evidence="6">
    <location>
        <begin position="15"/>
        <end position="73"/>
    </location>
</feature>
<organism evidence="8 9">
    <name type="scientific">Lysinibacillus louembei</name>
    <dbReference type="NCBI Taxonomy" id="1470088"/>
    <lineage>
        <taxon>Bacteria</taxon>
        <taxon>Bacillati</taxon>
        <taxon>Bacillota</taxon>
        <taxon>Bacilli</taxon>
        <taxon>Bacillales</taxon>
        <taxon>Bacillaceae</taxon>
        <taxon>Lysinibacillus</taxon>
    </lineage>
</organism>
<dbReference type="EMBL" id="CP137624">
    <property type="protein sequence ID" value="WPK11229.1"/>
    <property type="molecule type" value="Genomic_DNA"/>
</dbReference>
<evidence type="ECO:0000256" key="2">
    <source>
        <dbReference type="ARBA" id="ARBA00023015"/>
    </source>
</evidence>
<keyword evidence="5" id="KW-0804">Transcription</keyword>
<keyword evidence="3" id="KW-0731">Sigma factor</keyword>
<keyword evidence="9" id="KW-1185">Reference proteome</keyword>
<evidence type="ECO:0000256" key="1">
    <source>
        <dbReference type="ARBA" id="ARBA00010641"/>
    </source>
</evidence>
<feature type="domain" description="RNA polymerase sigma factor 70 region 4 type 2" evidence="7">
    <location>
        <begin position="104"/>
        <end position="156"/>
    </location>
</feature>
<keyword evidence="2" id="KW-0805">Transcription regulation</keyword>
<dbReference type="InterPro" id="IPR036388">
    <property type="entry name" value="WH-like_DNA-bd_sf"/>
</dbReference>
<dbReference type="NCBIfam" id="TIGR02937">
    <property type="entry name" value="sigma70-ECF"/>
    <property type="match status" value="1"/>
</dbReference>
<dbReference type="SUPFAM" id="SSF88659">
    <property type="entry name" value="Sigma3 and sigma4 domains of RNA polymerase sigma factors"/>
    <property type="match status" value="1"/>
</dbReference>
<evidence type="ECO:0000259" key="6">
    <source>
        <dbReference type="Pfam" id="PF04542"/>
    </source>
</evidence>
<name>A0ABZ0RSM4_9BACI</name>
<reference evidence="8 9" key="1">
    <citation type="submission" date="2023-09" db="EMBL/GenBank/DDBJ databases">
        <authorList>
            <person name="Page C.A."/>
            <person name="Perez-Diaz I.M."/>
        </authorList>
    </citation>
    <scope>NUCLEOTIDE SEQUENCE [LARGE SCALE GENOMIC DNA]</scope>
    <source>
        <strain evidence="8 9">Ll15</strain>
    </source>
</reference>
<dbReference type="InterPro" id="IPR013324">
    <property type="entry name" value="RNA_pol_sigma_r3/r4-like"/>
</dbReference>
<dbReference type="InterPro" id="IPR013325">
    <property type="entry name" value="RNA_pol_sigma_r2"/>
</dbReference>
<dbReference type="InterPro" id="IPR007627">
    <property type="entry name" value="RNA_pol_sigma70_r2"/>
</dbReference>
<proteinExistence type="inferred from homology"/>
<comment type="similarity">
    <text evidence="1">Belongs to the sigma-70 factor family. ECF subfamily.</text>
</comment>
<evidence type="ECO:0000313" key="8">
    <source>
        <dbReference type="EMBL" id="WPK11229.1"/>
    </source>
</evidence>
<dbReference type="InterPro" id="IPR013249">
    <property type="entry name" value="RNA_pol_sigma70_r4_t2"/>
</dbReference>
<keyword evidence="4" id="KW-0238">DNA-binding</keyword>
<dbReference type="Pfam" id="PF04542">
    <property type="entry name" value="Sigma70_r2"/>
    <property type="match status" value="1"/>
</dbReference>
<dbReference type="Pfam" id="PF08281">
    <property type="entry name" value="Sigma70_r4_2"/>
    <property type="match status" value="1"/>
</dbReference>
<evidence type="ECO:0000259" key="7">
    <source>
        <dbReference type="Pfam" id="PF08281"/>
    </source>
</evidence>
<sequence length="171" mass="19773">MDELYNRQLQEKLLAIYKTLLTMGANKEDAEDVVQETAIQFIQYIDGISPNEASAWLYKVAIHKYYDLLKKSRSQHKYLISFRLEDLLELHTPETIIMQQELQQEIVTQLSSLSDKEAQLILLKYSADLSLKDIATLFGTTDKTIKTQLARAKSKLKQRLQEVYNGGKINF</sequence>